<dbReference type="AlphaFoldDB" id="A0A1X7SYJ4"/>
<dbReference type="PRINTS" id="PR00503">
    <property type="entry name" value="BROMODOMAIN"/>
</dbReference>
<dbReference type="PANTHER" id="PTHR13900">
    <property type="entry name" value="TRANSCRIPTION INITIATION FACTOR TFIID"/>
    <property type="match status" value="1"/>
</dbReference>
<sequence length="224" mass="25537">MLEMSNKEINQNSQALEKLEHEINPLLEDDPQAALSFLCRKSIERMKAVPNSWPFHFPVSSKKLPDYRMIITKPMDLQTMRKKCEADSYRSREEFLVDLNQIVDNSITYNGPTSPFTVTAQSMREVGLQYLEQLLLLPLLEREHFEQYESQLGSFDKSPLNEPEGLGGKSGDEEAEEEDTSTNMNITGQSSVIITSEDSIQIGTIDVEGTDEEDIEKGRKREKD</sequence>
<dbReference type="InterPro" id="IPR001487">
    <property type="entry name" value="Bromodomain"/>
</dbReference>
<dbReference type="GO" id="GO:0004402">
    <property type="term" value="F:histone acetyltransferase activity"/>
    <property type="evidence" value="ECO:0007669"/>
    <property type="project" value="InterPro"/>
</dbReference>
<dbReference type="KEGG" id="aqu:105315570"/>
<dbReference type="InterPro" id="IPR040240">
    <property type="entry name" value="TAF1"/>
</dbReference>
<evidence type="ECO:0000256" key="3">
    <source>
        <dbReference type="SAM" id="MobiDB-lite"/>
    </source>
</evidence>
<dbReference type="Gene3D" id="1.20.920.10">
    <property type="entry name" value="Bromodomain-like"/>
    <property type="match status" value="1"/>
</dbReference>
<feature type="compositionally biased region" description="Polar residues" evidence="3">
    <location>
        <begin position="181"/>
        <end position="202"/>
    </location>
</feature>
<dbReference type="GO" id="GO:0016251">
    <property type="term" value="F:RNA polymerase II general transcription initiation factor activity"/>
    <property type="evidence" value="ECO:0007669"/>
    <property type="project" value="InterPro"/>
</dbReference>
<dbReference type="PROSITE" id="PS00633">
    <property type="entry name" value="BROMODOMAIN_1"/>
    <property type="match status" value="1"/>
</dbReference>
<dbReference type="SUPFAM" id="SSF47370">
    <property type="entry name" value="Bromodomain"/>
    <property type="match status" value="1"/>
</dbReference>
<evidence type="ECO:0000259" key="4">
    <source>
        <dbReference type="PROSITE" id="PS50014"/>
    </source>
</evidence>
<evidence type="ECO:0000256" key="1">
    <source>
        <dbReference type="ARBA" id="ARBA00023117"/>
    </source>
</evidence>
<dbReference type="InterPro" id="IPR018359">
    <property type="entry name" value="Bromodomain_CS"/>
</dbReference>
<dbReference type="InParanoid" id="A0A1X7SYJ4"/>
<organism evidence="5">
    <name type="scientific">Amphimedon queenslandica</name>
    <name type="common">Sponge</name>
    <dbReference type="NCBI Taxonomy" id="400682"/>
    <lineage>
        <taxon>Eukaryota</taxon>
        <taxon>Metazoa</taxon>
        <taxon>Porifera</taxon>
        <taxon>Demospongiae</taxon>
        <taxon>Heteroscleromorpha</taxon>
        <taxon>Haplosclerida</taxon>
        <taxon>Niphatidae</taxon>
        <taxon>Amphimedon</taxon>
    </lineage>
</organism>
<evidence type="ECO:0000313" key="6">
    <source>
        <dbReference type="Proteomes" id="UP000007879"/>
    </source>
</evidence>
<evidence type="ECO:0000313" key="5">
    <source>
        <dbReference type="EnsemblMetazoa" id="Aqu2.1.07211_001"/>
    </source>
</evidence>
<dbReference type="EnsemblMetazoa" id="XM_011410272.2">
    <property type="protein sequence ID" value="XP_011408574.2"/>
    <property type="gene ID" value="LOC105315570"/>
</dbReference>
<feature type="region of interest" description="Disordered" evidence="3">
    <location>
        <begin position="152"/>
        <end position="224"/>
    </location>
</feature>
<keyword evidence="1 2" id="KW-0103">Bromodomain</keyword>
<dbReference type="SMART" id="SM00297">
    <property type="entry name" value="BROMO"/>
    <property type="match status" value="1"/>
</dbReference>
<name>A0A1X7SYJ4_AMPQE</name>
<dbReference type="EnsemblMetazoa" id="Aqu2.1.07211_001">
    <property type="protein sequence ID" value="Aqu2.1.07211_001"/>
    <property type="gene ID" value="Aqu2.1.07211"/>
</dbReference>
<proteinExistence type="predicted"/>
<dbReference type="OrthoDB" id="784962at2759"/>
<accession>A0A1X7SYJ4</accession>
<keyword evidence="6" id="KW-1185">Reference proteome</keyword>
<dbReference type="GO" id="GO:0005669">
    <property type="term" value="C:transcription factor TFIID complex"/>
    <property type="evidence" value="ECO:0007669"/>
    <property type="project" value="InterPro"/>
</dbReference>
<dbReference type="GO" id="GO:0051123">
    <property type="term" value="P:RNA polymerase II preinitiation complex assembly"/>
    <property type="evidence" value="ECO:0007669"/>
    <property type="project" value="TreeGrafter"/>
</dbReference>
<protein>
    <recommendedName>
        <fullName evidence="4">Bromo domain-containing protein</fullName>
    </recommendedName>
</protein>
<dbReference type="STRING" id="400682.A0A1X7SYJ4"/>
<dbReference type="Proteomes" id="UP000007879">
    <property type="component" value="Unassembled WGS sequence"/>
</dbReference>
<reference evidence="6" key="1">
    <citation type="journal article" date="2010" name="Nature">
        <title>The Amphimedon queenslandica genome and the evolution of animal complexity.</title>
        <authorList>
            <person name="Srivastava M."/>
            <person name="Simakov O."/>
            <person name="Chapman J."/>
            <person name="Fahey B."/>
            <person name="Gauthier M.E."/>
            <person name="Mitros T."/>
            <person name="Richards G.S."/>
            <person name="Conaco C."/>
            <person name="Dacre M."/>
            <person name="Hellsten U."/>
            <person name="Larroux C."/>
            <person name="Putnam N.H."/>
            <person name="Stanke M."/>
            <person name="Adamska M."/>
            <person name="Darling A."/>
            <person name="Degnan S.M."/>
            <person name="Oakley T.H."/>
            <person name="Plachetzki D.C."/>
            <person name="Zhai Y."/>
            <person name="Adamski M."/>
            <person name="Calcino A."/>
            <person name="Cummins S.F."/>
            <person name="Goodstein D.M."/>
            <person name="Harris C."/>
            <person name="Jackson D.J."/>
            <person name="Leys S.P."/>
            <person name="Shu S."/>
            <person name="Woodcroft B.J."/>
            <person name="Vervoort M."/>
            <person name="Kosik K.S."/>
            <person name="Manning G."/>
            <person name="Degnan B.M."/>
            <person name="Rokhsar D.S."/>
        </authorList>
    </citation>
    <scope>NUCLEOTIDE SEQUENCE [LARGE SCALE GENOMIC DNA]</scope>
</reference>
<dbReference type="Pfam" id="PF00439">
    <property type="entry name" value="Bromodomain"/>
    <property type="match status" value="1"/>
</dbReference>
<evidence type="ECO:0000256" key="2">
    <source>
        <dbReference type="PROSITE-ProRule" id="PRU00035"/>
    </source>
</evidence>
<dbReference type="InterPro" id="IPR036427">
    <property type="entry name" value="Bromodomain-like_sf"/>
</dbReference>
<reference evidence="5" key="2">
    <citation type="submission" date="2017-05" db="UniProtKB">
        <authorList>
            <consortium name="EnsemblMetazoa"/>
        </authorList>
    </citation>
    <scope>IDENTIFICATION</scope>
</reference>
<dbReference type="GO" id="GO:0017025">
    <property type="term" value="F:TBP-class protein binding"/>
    <property type="evidence" value="ECO:0007669"/>
    <property type="project" value="InterPro"/>
</dbReference>
<feature type="domain" description="Bromo" evidence="4">
    <location>
        <begin position="47"/>
        <end position="117"/>
    </location>
</feature>
<dbReference type="PANTHER" id="PTHR13900:SF0">
    <property type="entry name" value="TRANSCRIPTION INITIATION FACTOR TFIID SUBUNIT 1"/>
    <property type="match status" value="1"/>
</dbReference>
<gene>
    <name evidence="5" type="primary">105315570</name>
</gene>
<dbReference type="PROSITE" id="PS50014">
    <property type="entry name" value="BROMODOMAIN_2"/>
    <property type="match status" value="1"/>
</dbReference>